<dbReference type="RefSeq" id="WP_284937691.1">
    <property type="nucleotide sequence ID" value="NZ_JANURM010000007.1"/>
</dbReference>
<dbReference type="Proteomes" id="UP001173801">
    <property type="component" value="Unassembled WGS sequence"/>
</dbReference>
<gene>
    <name evidence="1" type="ORF">NYG85_06590</name>
</gene>
<organism evidence="1 2">
    <name type="scientific">Campylobacter gastrosuis</name>
    <dbReference type="NCBI Taxonomy" id="2974576"/>
    <lineage>
        <taxon>Bacteria</taxon>
        <taxon>Pseudomonadati</taxon>
        <taxon>Campylobacterota</taxon>
        <taxon>Epsilonproteobacteria</taxon>
        <taxon>Campylobacterales</taxon>
        <taxon>Campylobacteraceae</taxon>
        <taxon>Campylobacter</taxon>
    </lineage>
</organism>
<comment type="caution">
    <text evidence="1">The sequence shown here is derived from an EMBL/GenBank/DDBJ whole genome shotgun (WGS) entry which is preliminary data.</text>
</comment>
<name>A0ABT7HQ35_9BACT</name>
<evidence type="ECO:0000313" key="1">
    <source>
        <dbReference type="EMBL" id="MDL0089032.1"/>
    </source>
</evidence>
<evidence type="ECO:0000313" key="2">
    <source>
        <dbReference type="Proteomes" id="UP001173801"/>
    </source>
</evidence>
<keyword evidence="2" id="KW-1185">Reference proteome</keyword>
<sequence length="149" mass="16596">MLETILNDDKFAALMQKHVYECVGYLLENDINFSVMANLSFVGFEPSLPDKITRTFTRPAIVFMLGGYTFESAVLTPKMLTFEAGFGSENFASIVSVPLNAIVQIAVEDNPILVNFAIPKIRKQKDKSLQKSISIFKSNPNNNKALSKK</sequence>
<accession>A0ABT7HQ35</accession>
<protein>
    <recommendedName>
        <fullName evidence="3">Stringent starvation protein B</fullName>
    </recommendedName>
</protein>
<reference evidence="1" key="2">
    <citation type="journal article" date="2023" name="Microorganisms">
        <title>Isolation and Genomic Characteristics of Cat-Borne Campylobacter felis sp. nov. and Sheep-Borne Campylobacter ovis sp. nov.</title>
        <authorList>
            <person name="Wang H."/>
            <person name="Li Y."/>
            <person name="Gu Y."/>
            <person name="Zhou G."/>
            <person name="Chen X."/>
            <person name="Zhang X."/>
            <person name="Shao Z."/>
            <person name="Zhang J."/>
            <person name="Zhang M."/>
        </authorList>
    </citation>
    <scope>NUCLEOTIDE SEQUENCE</scope>
    <source>
        <strain evidence="1">PS10</strain>
    </source>
</reference>
<dbReference type="EMBL" id="JANURM010000007">
    <property type="protein sequence ID" value="MDL0089032.1"/>
    <property type="molecule type" value="Genomic_DNA"/>
</dbReference>
<evidence type="ECO:0008006" key="3">
    <source>
        <dbReference type="Google" id="ProtNLM"/>
    </source>
</evidence>
<proteinExistence type="predicted"/>
<reference evidence="1" key="1">
    <citation type="submission" date="2022-08" db="EMBL/GenBank/DDBJ databases">
        <authorList>
            <person name="Wang H."/>
        </authorList>
    </citation>
    <scope>NUCLEOTIDE SEQUENCE</scope>
    <source>
        <strain evidence="1">PS10</strain>
    </source>
</reference>